<keyword evidence="2" id="KW-1133">Transmembrane helix</keyword>
<accession>A0A319FNA4</accession>
<feature type="transmembrane region" description="Helical" evidence="2">
    <location>
        <begin position="215"/>
        <end position="236"/>
    </location>
</feature>
<protein>
    <submittedName>
        <fullName evidence="3">Uncharacterized protein</fullName>
    </submittedName>
</protein>
<organism evidence="3 4">
    <name type="scientific">Aspergillus sclerotiicarbonarius (strain CBS 121057 / IBT 28362)</name>
    <dbReference type="NCBI Taxonomy" id="1448318"/>
    <lineage>
        <taxon>Eukaryota</taxon>
        <taxon>Fungi</taxon>
        <taxon>Dikarya</taxon>
        <taxon>Ascomycota</taxon>
        <taxon>Pezizomycotina</taxon>
        <taxon>Eurotiomycetes</taxon>
        <taxon>Eurotiomycetidae</taxon>
        <taxon>Eurotiales</taxon>
        <taxon>Aspergillaceae</taxon>
        <taxon>Aspergillus</taxon>
        <taxon>Aspergillus subgen. Circumdati</taxon>
    </lineage>
</organism>
<dbReference type="Proteomes" id="UP000248423">
    <property type="component" value="Unassembled WGS sequence"/>
</dbReference>
<evidence type="ECO:0000256" key="1">
    <source>
        <dbReference type="SAM" id="MobiDB-lite"/>
    </source>
</evidence>
<evidence type="ECO:0000313" key="3">
    <source>
        <dbReference type="EMBL" id="PYI11653.1"/>
    </source>
</evidence>
<evidence type="ECO:0000313" key="4">
    <source>
        <dbReference type="Proteomes" id="UP000248423"/>
    </source>
</evidence>
<feature type="compositionally biased region" description="Low complexity" evidence="1">
    <location>
        <begin position="243"/>
        <end position="253"/>
    </location>
</feature>
<feature type="region of interest" description="Disordered" evidence="1">
    <location>
        <begin position="242"/>
        <end position="267"/>
    </location>
</feature>
<dbReference type="AlphaFoldDB" id="A0A319FNA4"/>
<sequence>MTTTAATAPIPLTTTFTPPSTCIHNEWVVSSSTKTWMNLGPAHTSDCLPSGWQISSYFSPGLCPSGYRIAASGIVYDGTVTETAATCCPTNGIQTYSTRTTYTPGWTELEVCTWQPGKDTTIEFTYTWLGTDGSTTSTATSLSSDGHINGYGVSIRWQSTDFTTPSATTAVSTASRTSSTDSSTAASTNSSTAAPTSTNSPTNSPSTGLSSGAKAGIGIGVAAGAILAIFLALFLMRRRKAKSPSPQSQSQAQRYRELPATRTGEYVTEQVELPAGKSTAFSMGKAELPAQMTIAELDG</sequence>
<dbReference type="VEuPathDB" id="FungiDB:BO78DRAFT_413466"/>
<keyword evidence="2" id="KW-0812">Transmembrane</keyword>
<dbReference type="EMBL" id="KZ826317">
    <property type="protein sequence ID" value="PYI11653.1"/>
    <property type="molecule type" value="Genomic_DNA"/>
</dbReference>
<keyword evidence="2" id="KW-0472">Membrane</keyword>
<dbReference type="OrthoDB" id="4770059at2759"/>
<dbReference type="STRING" id="1448318.A0A319FNA4"/>
<reference evidence="3 4" key="1">
    <citation type="submission" date="2018-02" db="EMBL/GenBank/DDBJ databases">
        <title>The genomes of Aspergillus section Nigri reveals drivers in fungal speciation.</title>
        <authorList>
            <consortium name="DOE Joint Genome Institute"/>
            <person name="Vesth T.C."/>
            <person name="Nybo J."/>
            <person name="Theobald S."/>
            <person name="Brandl J."/>
            <person name="Frisvad J.C."/>
            <person name="Nielsen K.F."/>
            <person name="Lyhne E.K."/>
            <person name="Kogle M.E."/>
            <person name="Kuo A."/>
            <person name="Riley R."/>
            <person name="Clum A."/>
            <person name="Nolan M."/>
            <person name="Lipzen A."/>
            <person name="Salamov A."/>
            <person name="Henrissat B."/>
            <person name="Wiebenga A."/>
            <person name="De vries R.P."/>
            <person name="Grigoriev I.V."/>
            <person name="Mortensen U.H."/>
            <person name="Andersen M.R."/>
            <person name="Baker S.E."/>
        </authorList>
    </citation>
    <scope>NUCLEOTIDE SEQUENCE [LARGE SCALE GENOMIC DNA]</scope>
    <source>
        <strain evidence="3 4">CBS 121057</strain>
    </source>
</reference>
<evidence type="ECO:0000256" key="2">
    <source>
        <dbReference type="SAM" id="Phobius"/>
    </source>
</evidence>
<feature type="region of interest" description="Disordered" evidence="1">
    <location>
        <begin position="167"/>
        <end position="209"/>
    </location>
</feature>
<dbReference type="PANTHER" id="PTHR16861:SF4">
    <property type="entry name" value="SH3 DOMAIN PROTEIN (AFU_ORTHOLOGUE AFUA_1G13610)"/>
    <property type="match status" value="1"/>
</dbReference>
<proteinExistence type="predicted"/>
<dbReference type="PANTHER" id="PTHR16861">
    <property type="entry name" value="GLYCOPROTEIN 38"/>
    <property type="match status" value="1"/>
</dbReference>
<keyword evidence="4" id="KW-1185">Reference proteome</keyword>
<gene>
    <name evidence="3" type="ORF">BO78DRAFT_413466</name>
</gene>
<name>A0A319FNA4_ASPSB</name>